<reference evidence="1 2" key="1">
    <citation type="journal article" date="2023" name="Science">
        <title>Complex scaffold remodeling in plant triterpene biosynthesis.</title>
        <authorList>
            <person name="De La Pena R."/>
            <person name="Hodgson H."/>
            <person name="Liu J.C."/>
            <person name="Stephenson M.J."/>
            <person name="Martin A.C."/>
            <person name="Owen C."/>
            <person name="Harkess A."/>
            <person name="Leebens-Mack J."/>
            <person name="Jimenez L.E."/>
            <person name="Osbourn A."/>
            <person name="Sattely E.S."/>
        </authorList>
    </citation>
    <scope>NUCLEOTIDE SEQUENCE [LARGE SCALE GENOMIC DNA]</scope>
    <source>
        <strain evidence="2">cv. JPN11</strain>
        <tissue evidence="1">Leaf</tissue>
    </source>
</reference>
<evidence type="ECO:0000313" key="1">
    <source>
        <dbReference type="EMBL" id="KAJ4720574.1"/>
    </source>
</evidence>
<organism evidence="1 2">
    <name type="scientific">Melia azedarach</name>
    <name type="common">Chinaberry tree</name>
    <dbReference type="NCBI Taxonomy" id="155640"/>
    <lineage>
        <taxon>Eukaryota</taxon>
        <taxon>Viridiplantae</taxon>
        <taxon>Streptophyta</taxon>
        <taxon>Embryophyta</taxon>
        <taxon>Tracheophyta</taxon>
        <taxon>Spermatophyta</taxon>
        <taxon>Magnoliopsida</taxon>
        <taxon>eudicotyledons</taxon>
        <taxon>Gunneridae</taxon>
        <taxon>Pentapetalae</taxon>
        <taxon>rosids</taxon>
        <taxon>malvids</taxon>
        <taxon>Sapindales</taxon>
        <taxon>Meliaceae</taxon>
        <taxon>Melia</taxon>
    </lineage>
</organism>
<comment type="caution">
    <text evidence="1">The sequence shown here is derived from an EMBL/GenBank/DDBJ whole genome shotgun (WGS) entry which is preliminary data.</text>
</comment>
<proteinExistence type="predicted"/>
<dbReference type="EMBL" id="CM051397">
    <property type="protein sequence ID" value="KAJ4720574.1"/>
    <property type="molecule type" value="Genomic_DNA"/>
</dbReference>
<sequence>MAMRSALCRLSVTRSMQSTRGATRYFSDDKGRILSEEERAAENVYIQKMEREKLEKLKQKAEKEKLEKEKESADKHTEKYMWMGGKGSGHTIIRYKVDGIFSC</sequence>
<name>A0ACC1YBV2_MELAZ</name>
<evidence type="ECO:0000313" key="2">
    <source>
        <dbReference type="Proteomes" id="UP001164539"/>
    </source>
</evidence>
<accession>A0ACC1YBV2</accession>
<keyword evidence="2" id="KW-1185">Reference proteome</keyword>
<gene>
    <name evidence="1" type="ORF">OWV82_008381</name>
</gene>
<dbReference type="Proteomes" id="UP001164539">
    <property type="component" value="Chromosome 4"/>
</dbReference>
<protein>
    <submittedName>
        <fullName evidence="1">F1F0-ATPase inhibitor protein</fullName>
    </submittedName>
</protein>